<evidence type="ECO:0000256" key="1">
    <source>
        <dbReference type="ARBA" id="ARBA00022801"/>
    </source>
</evidence>
<reference evidence="4 5" key="1">
    <citation type="journal article" date="2021" name="Int. J. Syst. Evol. Microbiol.">
        <title>Salipiger mangrovisoli sp. nov., isolated from mangrove soil and the proposal for the reclassification of Paraphaeobacter pallidus as Salipiger pallidus comb. nov.</title>
        <authorList>
            <person name="Du J."/>
            <person name="Liu Y."/>
            <person name="Pei T."/>
            <person name="Deng M.R."/>
            <person name="Zhu H."/>
        </authorList>
    </citation>
    <scope>NUCLEOTIDE SEQUENCE [LARGE SCALE GENOMIC DNA]</scope>
    <source>
        <strain evidence="4 5">6D45A</strain>
    </source>
</reference>
<protein>
    <recommendedName>
        <fullName evidence="3">Sialate O-acetylesterase domain-containing protein</fullName>
    </recommendedName>
</protein>
<keyword evidence="5" id="KW-1185">Reference proteome</keyword>
<feature type="domain" description="Sialate O-acetylesterase" evidence="3">
    <location>
        <begin position="136"/>
        <end position="289"/>
    </location>
</feature>
<comment type="caution">
    <text evidence="4">The sequence shown here is derived from an EMBL/GenBank/DDBJ whole genome shotgun (WGS) entry which is preliminary data.</text>
</comment>
<dbReference type="Pfam" id="PF03629">
    <property type="entry name" value="SASA"/>
    <property type="match status" value="1"/>
</dbReference>
<dbReference type="PANTHER" id="PTHR31988:SF19">
    <property type="entry name" value="9-O-ACETYL-N-ACETYLNEURAMINIC ACID DEACETYLASE-RELATED"/>
    <property type="match status" value="1"/>
</dbReference>
<keyword evidence="2" id="KW-0732">Signal</keyword>
<dbReference type="Gene3D" id="3.40.50.1110">
    <property type="entry name" value="SGNH hydrolase"/>
    <property type="match status" value="1"/>
</dbReference>
<dbReference type="PANTHER" id="PTHR31988">
    <property type="entry name" value="ESTERASE, PUTATIVE (DUF303)-RELATED"/>
    <property type="match status" value="1"/>
</dbReference>
<dbReference type="EMBL" id="JADFFK010000033">
    <property type="protein sequence ID" value="MBE9640461.1"/>
    <property type="molecule type" value="Genomic_DNA"/>
</dbReference>
<dbReference type="Proteomes" id="UP000607796">
    <property type="component" value="Unassembled WGS sequence"/>
</dbReference>
<dbReference type="InterPro" id="IPR036514">
    <property type="entry name" value="SGNH_hydro_sf"/>
</dbReference>
<name>A0ABR9XA39_9RHOB</name>
<proteinExistence type="predicted"/>
<feature type="chain" id="PRO_5045754958" description="Sialate O-acetylesterase domain-containing protein" evidence="2">
    <location>
        <begin position="26"/>
        <end position="302"/>
    </location>
</feature>
<evidence type="ECO:0000259" key="3">
    <source>
        <dbReference type="Pfam" id="PF03629"/>
    </source>
</evidence>
<evidence type="ECO:0000313" key="5">
    <source>
        <dbReference type="Proteomes" id="UP000607796"/>
    </source>
</evidence>
<evidence type="ECO:0000313" key="4">
    <source>
        <dbReference type="EMBL" id="MBE9640461.1"/>
    </source>
</evidence>
<dbReference type="SUPFAM" id="SSF52266">
    <property type="entry name" value="SGNH hydrolase"/>
    <property type="match status" value="1"/>
</dbReference>
<dbReference type="InterPro" id="IPR005181">
    <property type="entry name" value="SASA"/>
</dbReference>
<keyword evidence="1" id="KW-0378">Hydrolase</keyword>
<sequence length="302" mass="32658">MRVFRLITWTAAVFALSATSGAVLALKTEIPRTILGEVSYAVRGGLGLEKSWKALPGPEQAAGRKRATCPDPARTVVLITGGQSNATNVVPSRHRSSGGVFTWFAGRCYPGSDPLLGTGGYDGSLWSLLADRLHERISRPVLLINGAVGGTQFSDWIDARSGYYAALQARVTEAGAAGYVPSLILRHQGETDAAVLKDMAELQRDMTVLFQNLSRDMGGAEVYMFRATRCIGPGRVDGVPEVNAAQKRVAESLATVHLGLDTDLLDREYRWDTCHFNALGRAEIAKRVVPDLMQLLDDREAS</sequence>
<gene>
    <name evidence="4" type="ORF">IQ782_26760</name>
</gene>
<feature type="signal peptide" evidence="2">
    <location>
        <begin position="1"/>
        <end position="25"/>
    </location>
</feature>
<dbReference type="InterPro" id="IPR052940">
    <property type="entry name" value="Carb_Esterase_6"/>
</dbReference>
<evidence type="ECO:0000256" key="2">
    <source>
        <dbReference type="SAM" id="SignalP"/>
    </source>
</evidence>
<organism evidence="4 5">
    <name type="scientific">Salipiger mangrovisoli</name>
    <dbReference type="NCBI Taxonomy" id="2865933"/>
    <lineage>
        <taxon>Bacteria</taxon>
        <taxon>Pseudomonadati</taxon>
        <taxon>Pseudomonadota</taxon>
        <taxon>Alphaproteobacteria</taxon>
        <taxon>Rhodobacterales</taxon>
        <taxon>Roseobacteraceae</taxon>
        <taxon>Salipiger</taxon>
    </lineage>
</organism>
<accession>A0ABR9XA39</accession>